<dbReference type="PROSITE" id="PS50206">
    <property type="entry name" value="RHODANESE_3"/>
    <property type="match status" value="2"/>
</dbReference>
<proteinExistence type="predicted"/>
<dbReference type="PANTHER" id="PTHR11364:SF27">
    <property type="entry name" value="SULFURTRANSFERASE"/>
    <property type="match status" value="1"/>
</dbReference>
<evidence type="ECO:0000256" key="1">
    <source>
        <dbReference type="ARBA" id="ARBA00022679"/>
    </source>
</evidence>
<dbReference type="AlphaFoldDB" id="A0A511KG72"/>
<protein>
    <submittedName>
        <fullName evidence="4">Thiosulfate/3-mercaptopyruvate sulfurtransferase</fullName>
    </submittedName>
</protein>
<dbReference type="Gene3D" id="3.40.250.10">
    <property type="entry name" value="Rhodanese-like domain"/>
    <property type="match status" value="2"/>
</dbReference>
<dbReference type="OrthoDB" id="270167at2759"/>
<dbReference type="PANTHER" id="PTHR11364">
    <property type="entry name" value="THIOSULFATE SULFERTANSFERASE"/>
    <property type="match status" value="1"/>
</dbReference>
<accession>A0A511KG72</accession>
<feature type="domain" description="Rhodanese" evidence="3">
    <location>
        <begin position="236"/>
        <end position="366"/>
    </location>
</feature>
<evidence type="ECO:0000313" key="5">
    <source>
        <dbReference type="Proteomes" id="UP000321518"/>
    </source>
</evidence>
<organism evidence="4 5">
    <name type="scientific">Rhodotorula toruloides</name>
    <name type="common">Yeast</name>
    <name type="synonym">Rhodosporidium toruloides</name>
    <dbReference type="NCBI Taxonomy" id="5286"/>
    <lineage>
        <taxon>Eukaryota</taxon>
        <taxon>Fungi</taxon>
        <taxon>Dikarya</taxon>
        <taxon>Basidiomycota</taxon>
        <taxon>Pucciniomycotina</taxon>
        <taxon>Microbotryomycetes</taxon>
        <taxon>Sporidiobolales</taxon>
        <taxon>Sporidiobolaceae</taxon>
        <taxon>Rhodotorula</taxon>
    </lineage>
</organism>
<feature type="domain" description="Rhodanese" evidence="3">
    <location>
        <begin position="46"/>
        <end position="164"/>
    </location>
</feature>
<dbReference type="CDD" id="cd01448">
    <property type="entry name" value="TST_Repeat_1"/>
    <property type="match status" value="1"/>
</dbReference>
<dbReference type="InterPro" id="IPR001763">
    <property type="entry name" value="Rhodanese-like_dom"/>
</dbReference>
<dbReference type="SUPFAM" id="SSF52821">
    <property type="entry name" value="Rhodanese/Cell cycle control phosphatase"/>
    <property type="match status" value="2"/>
</dbReference>
<keyword evidence="1 4" id="KW-0808">Transferase</keyword>
<reference evidence="4 5" key="1">
    <citation type="submission" date="2019-07" db="EMBL/GenBank/DDBJ databases">
        <title>Rhodotorula toruloides NBRC10032 genome sequencing.</title>
        <authorList>
            <person name="Shida Y."/>
            <person name="Takaku H."/>
            <person name="Ogasawara W."/>
            <person name="Mori K."/>
        </authorList>
    </citation>
    <scope>NUCLEOTIDE SEQUENCE [LARGE SCALE GENOMIC DNA]</scope>
    <source>
        <strain evidence="4 5">NBRC10032</strain>
    </source>
</reference>
<name>A0A511KG72_RHOTO</name>
<dbReference type="Proteomes" id="UP000321518">
    <property type="component" value="Unassembled WGS sequence"/>
</dbReference>
<dbReference type="SMART" id="SM00450">
    <property type="entry name" value="RHOD"/>
    <property type="match status" value="2"/>
</dbReference>
<dbReference type="CDD" id="cd01449">
    <property type="entry name" value="TST_Repeat_2"/>
    <property type="match status" value="1"/>
</dbReference>
<dbReference type="InterPro" id="IPR045078">
    <property type="entry name" value="TST/MPST-like"/>
</dbReference>
<evidence type="ECO:0000313" key="4">
    <source>
        <dbReference type="EMBL" id="GEM08926.1"/>
    </source>
</evidence>
<evidence type="ECO:0000256" key="2">
    <source>
        <dbReference type="ARBA" id="ARBA00022737"/>
    </source>
</evidence>
<dbReference type="GO" id="GO:0004792">
    <property type="term" value="F:thiosulfate-cyanide sulfurtransferase activity"/>
    <property type="evidence" value="ECO:0007669"/>
    <property type="project" value="TreeGrafter"/>
</dbReference>
<dbReference type="InterPro" id="IPR036873">
    <property type="entry name" value="Rhodanese-like_dom_sf"/>
</dbReference>
<keyword evidence="4" id="KW-0670">Pyruvate</keyword>
<dbReference type="EMBL" id="BJWK01000006">
    <property type="protein sequence ID" value="GEM08926.1"/>
    <property type="molecule type" value="Genomic_DNA"/>
</dbReference>
<evidence type="ECO:0000259" key="3">
    <source>
        <dbReference type="PROSITE" id="PS50206"/>
    </source>
</evidence>
<gene>
    <name evidence="4" type="ORF">Rt10032_c06g2943</name>
</gene>
<comment type="caution">
    <text evidence="4">The sequence shown here is derived from an EMBL/GenBank/DDBJ whole genome shotgun (WGS) entry which is preliminary data.</text>
</comment>
<keyword evidence="2" id="KW-0677">Repeat</keyword>
<dbReference type="GO" id="GO:0005739">
    <property type="term" value="C:mitochondrion"/>
    <property type="evidence" value="ECO:0007669"/>
    <property type="project" value="TreeGrafter"/>
</dbReference>
<dbReference type="Pfam" id="PF00581">
    <property type="entry name" value="Rhodanese"/>
    <property type="match status" value="2"/>
</dbReference>
<sequence>MLLIKTARLAGSRTLMLSRSASSTSARPVSLITPAELHKLLSSKNEEELPCVLDASWHMPGSGRQPFQEYRKKRIEGAAFWDVDQIASKSDVGVPHNMPSVSQFEDACSRLGIKRDSHVVVYDTVGVFSSPRTAFTFKHFNHPQVSVLDGGLPRWIAEGYPIDENRPTNPNPHAVEEGGRLLFGPIFSELLYAHKPRVESYFIADIEENFSEYKVDGREKADVRQWKDMNKNIKKGEKGDVVVDARAAGRFYGTDPEPREGLSSGHMPHSISLPFQSVLSPESSTTPPYRCLLKPEELEKVFVDALGKEKWDKVKQGEKLITATCGSGMTAAVLWLALQRAGVTDNTAIYDESWTGYASRPESKIVKS</sequence>